<reference evidence="3 4" key="1">
    <citation type="journal article" date="2016" name="Nat. Commun.">
        <title>Ectomycorrhizal ecology is imprinted in the genome of the dominant symbiotic fungus Cenococcum geophilum.</title>
        <authorList>
            <consortium name="DOE Joint Genome Institute"/>
            <person name="Peter M."/>
            <person name="Kohler A."/>
            <person name="Ohm R.A."/>
            <person name="Kuo A."/>
            <person name="Krutzmann J."/>
            <person name="Morin E."/>
            <person name="Arend M."/>
            <person name="Barry K.W."/>
            <person name="Binder M."/>
            <person name="Choi C."/>
            <person name="Clum A."/>
            <person name="Copeland A."/>
            <person name="Grisel N."/>
            <person name="Haridas S."/>
            <person name="Kipfer T."/>
            <person name="LaButti K."/>
            <person name="Lindquist E."/>
            <person name="Lipzen A."/>
            <person name="Maire R."/>
            <person name="Meier B."/>
            <person name="Mihaltcheva S."/>
            <person name="Molinier V."/>
            <person name="Murat C."/>
            <person name="Poggeler S."/>
            <person name="Quandt C.A."/>
            <person name="Sperisen C."/>
            <person name="Tritt A."/>
            <person name="Tisserant E."/>
            <person name="Crous P.W."/>
            <person name="Henrissat B."/>
            <person name="Nehls U."/>
            <person name="Egli S."/>
            <person name="Spatafora J.W."/>
            <person name="Grigoriev I.V."/>
            <person name="Martin F.M."/>
        </authorList>
    </citation>
    <scope>NUCLEOTIDE SEQUENCE [LARGE SCALE GENOMIC DNA]</scope>
    <source>
        <strain evidence="3 4">CBS 207.34</strain>
    </source>
</reference>
<protein>
    <submittedName>
        <fullName evidence="3">Uncharacterized protein</fullName>
    </submittedName>
</protein>
<keyword evidence="4" id="KW-1185">Reference proteome</keyword>
<evidence type="ECO:0000313" key="3">
    <source>
        <dbReference type="EMBL" id="OCL14281.1"/>
    </source>
</evidence>
<keyword evidence="2" id="KW-1133">Transmembrane helix</keyword>
<sequence>MALEVACSEQLSPTDGVRSRTHERQAGEILWPAGRVFIIIRALFFVVVVVVVAHLPALTCSTLSCYLQSSSCLVRRG</sequence>
<organism evidence="3 4">
    <name type="scientific">Glonium stellatum</name>
    <dbReference type="NCBI Taxonomy" id="574774"/>
    <lineage>
        <taxon>Eukaryota</taxon>
        <taxon>Fungi</taxon>
        <taxon>Dikarya</taxon>
        <taxon>Ascomycota</taxon>
        <taxon>Pezizomycotina</taxon>
        <taxon>Dothideomycetes</taxon>
        <taxon>Pleosporomycetidae</taxon>
        <taxon>Gloniales</taxon>
        <taxon>Gloniaceae</taxon>
        <taxon>Glonium</taxon>
    </lineage>
</organism>
<dbReference type="AlphaFoldDB" id="A0A8E2FBT1"/>
<dbReference type="Proteomes" id="UP000250140">
    <property type="component" value="Unassembled WGS sequence"/>
</dbReference>
<gene>
    <name evidence="3" type="ORF">AOQ84DRAFT_43671</name>
</gene>
<evidence type="ECO:0000313" key="4">
    <source>
        <dbReference type="Proteomes" id="UP000250140"/>
    </source>
</evidence>
<accession>A0A8E2FBT1</accession>
<proteinExistence type="predicted"/>
<evidence type="ECO:0000256" key="1">
    <source>
        <dbReference type="SAM" id="MobiDB-lite"/>
    </source>
</evidence>
<feature type="region of interest" description="Disordered" evidence="1">
    <location>
        <begin position="1"/>
        <end position="22"/>
    </location>
</feature>
<feature type="transmembrane region" description="Helical" evidence="2">
    <location>
        <begin position="38"/>
        <end position="67"/>
    </location>
</feature>
<name>A0A8E2FBT1_9PEZI</name>
<dbReference type="EMBL" id="KV748593">
    <property type="protein sequence ID" value="OCL14281.1"/>
    <property type="molecule type" value="Genomic_DNA"/>
</dbReference>
<keyword evidence="2" id="KW-0472">Membrane</keyword>
<keyword evidence="2" id="KW-0812">Transmembrane</keyword>
<evidence type="ECO:0000256" key="2">
    <source>
        <dbReference type="SAM" id="Phobius"/>
    </source>
</evidence>